<dbReference type="EC" id="3.1.1.89" evidence="2"/>
<sequence length="478" mass="50451">MDEFPSDAGRKGSGGQLRPADLLRKKALGVHTAGAPPPLAPPASVGLGTLDEVDESSSGTPPVSFGAVPVGVFAKPKTRAPVALGSWDSYWDKRLSINLPSRAGTFNVYVAGTEGPVVMCIHGGGYSGLTWSLVAKQLKHKYRVVAPDMRSHGLTATDNDTDFSKEAMSEDIIAIWEHMFGGSSDSRKGDDVAGVGQRTATQEGLSDDAACDADPRSSSTGPIAHAEGKLGTVTAAPTFVQRSSAVPAEGPPAGILVGHSMGGGLAVWAAATKRIKRLEGVVVIDVVEGAALAALPHMMNVLAGRPSSFPSLEEAVAWAVRSGMSRNKEAAAVSMPSQLVPQPNGAEVADSERIQQHWTWRTPLELSRPYWEGWYTGLSDAFLQLPCPKALLLAGTDRLDRILTIGQMQGKFQLILMPTAGHAIHEDEPERASEHLMGFLRRFRVGEPPLQFPRAPTGVRPVVPVVAGPVLGESGGPR</sequence>
<dbReference type="SUPFAM" id="SSF53474">
    <property type="entry name" value="alpha/beta-Hydrolases"/>
    <property type="match status" value="1"/>
</dbReference>
<dbReference type="PANTHER" id="PTHR14189:SF0">
    <property type="entry name" value="PROTEIN PHOSPHATASE METHYLESTERASE 1"/>
    <property type="match status" value="1"/>
</dbReference>
<dbReference type="InterPro" id="IPR016812">
    <property type="entry name" value="PPase_methylesterase_euk"/>
</dbReference>
<keyword evidence="4" id="KW-0378">Hydrolase</keyword>
<dbReference type="Pfam" id="PF12697">
    <property type="entry name" value="Abhydrolase_6"/>
    <property type="match status" value="1"/>
</dbReference>
<evidence type="ECO:0000256" key="5">
    <source>
        <dbReference type="ARBA" id="ARBA00049203"/>
    </source>
</evidence>
<comment type="catalytic activity">
    <reaction evidence="5">
        <text>[phosphatase 2A protein]-C-terminal L-leucine methyl ester + H2O = [phosphatase 2A protein]-C-terminal L-leucine + methanol + H(+)</text>
        <dbReference type="Rhea" id="RHEA:48548"/>
        <dbReference type="Rhea" id="RHEA-COMP:12134"/>
        <dbReference type="Rhea" id="RHEA-COMP:12135"/>
        <dbReference type="ChEBI" id="CHEBI:15377"/>
        <dbReference type="ChEBI" id="CHEBI:15378"/>
        <dbReference type="ChEBI" id="CHEBI:17790"/>
        <dbReference type="ChEBI" id="CHEBI:90516"/>
        <dbReference type="ChEBI" id="CHEBI:90517"/>
        <dbReference type="EC" id="3.1.1.89"/>
    </reaction>
</comment>
<dbReference type="PANTHER" id="PTHR14189">
    <property type="entry name" value="PROTEIN PHOSPHATASE METHYLESTERASE-1 RELATED"/>
    <property type="match status" value="1"/>
</dbReference>
<evidence type="ECO:0000256" key="3">
    <source>
        <dbReference type="ARBA" id="ARBA00022487"/>
    </source>
</evidence>
<dbReference type="EMBL" id="BSDZ01000019">
    <property type="protein sequence ID" value="GLI64436.1"/>
    <property type="molecule type" value="Genomic_DNA"/>
</dbReference>
<proteinExistence type="inferred from homology"/>
<keyword evidence="9" id="KW-1185">Reference proteome</keyword>
<evidence type="ECO:0000313" key="8">
    <source>
        <dbReference type="EMBL" id="GLI64436.1"/>
    </source>
</evidence>
<dbReference type="InterPro" id="IPR000073">
    <property type="entry name" value="AB_hydrolase_1"/>
</dbReference>
<evidence type="ECO:0000256" key="2">
    <source>
        <dbReference type="ARBA" id="ARBA00013111"/>
    </source>
</evidence>
<feature type="region of interest" description="Disordered" evidence="6">
    <location>
        <begin position="1"/>
        <end position="61"/>
    </location>
</feature>
<comment type="similarity">
    <text evidence="1">Belongs to the AB hydrolase superfamily.</text>
</comment>
<evidence type="ECO:0000259" key="7">
    <source>
        <dbReference type="Pfam" id="PF12697"/>
    </source>
</evidence>
<organism evidence="8 9">
    <name type="scientific">Volvox africanus</name>
    <dbReference type="NCBI Taxonomy" id="51714"/>
    <lineage>
        <taxon>Eukaryota</taxon>
        <taxon>Viridiplantae</taxon>
        <taxon>Chlorophyta</taxon>
        <taxon>core chlorophytes</taxon>
        <taxon>Chlorophyceae</taxon>
        <taxon>CS clade</taxon>
        <taxon>Chlamydomonadales</taxon>
        <taxon>Volvocaceae</taxon>
        <taxon>Volvox</taxon>
    </lineage>
</organism>
<evidence type="ECO:0000256" key="4">
    <source>
        <dbReference type="ARBA" id="ARBA00022801"/>
    </source>
</evidence>
<dbReference type="Proteomes" id="UP001165090">
    <property type="component" value="Unassembled WGS sequence"/>
</dbReference>
<dbReference type="InterPro" id="IPR029058">
    <property type="entry name" value="AB_hydrolase_fold"/>
</dbReference>
<accession>A0ABQ5S406</accession>
<feature type="region of interest" description="Disordered" evidence="6">
    <location>
        <begin position="184"/>
        <end position="225"/>
    </location>
</feature>
<gene>
    <name evidence="8" type="ORF">VaNZ11_007706</name>
</gene>
<dbReference type="Gene3D" id="3.40.50.1820">
    <property type="entry name" value="alpha/beta hydrolase"/>
    <property type="match status" value="1"/>
</dbReference>
<comment type="caution">
    <text evidence="8">The sequence shown here is derived from an EMBL/GenBank/DDBJ whole genome shotgun (WGS) entry which is preliminary data.</text>
</comment>
<protein>
    <recommendedName>
        <fullName evidence="2">protein phosphatase methylesterase-1</fullName>
        <ecNumber evidence="2">3.1.1.89</ecNumber>
    </recommendedName>
</protein>
<keyword evidence="3" id="KW-0719">Serine esterase</keyword>
<evidence type="ECO:0000256" key="1">
    <source>
        <dbReference type="ARBA" id="ARBA00008645"/>
    </source>
</evidence>
<evidence type="ECO:0000313" key="9">
    <source>
        <dbReference type="Proteomes" id="UP001165090"/>
    </source>
</evidence>
<feature type="domain" description="AB hydrolase-1" evidence="7">
    <location>
        <begin position="119"/>
        <end position="431"/>
    </location>
</feature>
<evidence type="ECO:0000256" key="6">
    <source>
        <dbReference type="SAM" id="MobiDB-lite"/>
    </source>
</evidence>
<reference evidence="8 9" key="1">
    <citation type="journal article" date="2023" name="IScience">
        <title>Expanded male sex-determining region conserved during the evolution of homothallism in the green alga Volvox.</title>
        <authorList>
            <person name="Yamamoto K."/>
            <person name="Matsuzaki R."/>
            <person name="Mahakham W."/>
            <person name="Heman W."/>
            <person name="Sekimoto H."/>
            <person name="Kawachi M."/>
            <person name="Minakuchi Y."/>
            <person name="Toyoda A."/>
            <person name="Nozaki H."/>
        </authorList>
    </citation>
    <scope>NUCLEOTIDE SEQUENCE [LARGE SCALE GENOMIC DNA]</scope>
    <source>
        <strain evidence="8 9">NIES-4468</strain>
    </source>
</reference>
<name>A0ABQ5S406_9CHLO</name>